<sequence length="127" mass="13884">MSSLMEKSKLKAAFGSAETTEQMLKAFHQMEMSESCDETDIGLASIIFGFHLISVEDFDKALTFAIRAFKSLKVLDAETNTNNPSLPVSNALNLMGLKRAFTPKLPSVASAEMCVLEVLKCKSQICT</sequence>
<evidence type="ECO:0000313" key="1">
    <source>
        <dbReference type="EMBL" id="KAK7268285.1"/>
    </source>
</evidence>
<accession>A0AAN9I944</accession>
<protein>
    <submittedName>
        <fullName evidence="1">Uncharacterized protein</fullName>
    </submittedName>
</protein>
<evidence type="ECO:0000313" key="2">
    <source>
        <dbReference type="Proteomes" id="UP001372338"/>
    </source>
</evidence>
<reference evidence="1 2" key="1">
    <citation type="submission" date="2024-01" db="EMBL/GenBank/DDBJ databases">
        <title>The genomes of 5 underutilized Papilionoideae crops provide insights into root nodulation and disease resistanc.</title>
        <authorList>
            <person name="Yuan L."/>
        </authorList>
    </citation>
    <scope>NUCLEOTIDE SEQUENCE [LARGE SCALE GENOMIC DNA]</scope>
    <source>
        <strain evidence="1">ZHUSHIDOU_FW_LH</strain>
        <tissue evidence="1">Leaf</tissue>
    </source>
</reference>
<gene>
    <name evidence="1" type="ORF">RIF29_20981</name>
</gene>
<name>A0AAN9I944_CROPI</name>
<proteinExistence type="predicted"/>
<organism evidence="1 2">
    <name type="scientific">Crotalaria pallida</name>
    <name type="common">Smooth rattlebox</name>
    <name type="synonym">Crotalaria striata</name>
    <dbReference type="NCBI Taxonomy" id="3830"/>
    <lineage>
        <taxon>Eukaryota</taxon>
        <taxon>Viridiplantae</taxon>
        <taxon>Streptophyta</taxon>
        <taxon>Embryophyta</taxon>
        <taxon>Tracheophyta</taxon>
        <taxon>Spermatophyta</taxon>
        <taxon>Magnoliopsida</taxon>
        <taxon>eudicotyledons</taxon>
        <taxon>Gunneridae</taxon>
        <taxon>Pentapetalae</taxon>
        <taxon>rosids</taxon>
        <taxon>fabids</taxon>
        <taxon>Fabales</taxon>
        <taxon>Fabaceae</taxon>
        <taxon>Papilionoideae</taxon>
        <taxon>50 kb inversion clade</taxon>
        <taxon>genistoids sensu lato</taxon>
        <taxon>core genistoids</taxon>
        <taxon>Crotalarieae</taxon>
        <taxon>Crotalaria</taxon>
    </lineage>
</organism>
<keyword evidence="2" id="KW-1185">Reference proteome</keyword>
<comment type="caution">
    <text evidence="1">The sequence shown here is derived from an EMBL/GenBank/DDBJ whole genome shotgun (WGS) entry which is preliminary data.</text>
</comment>
<dbReference type="Proteomes" id="UP001372338">
    <property type="component" value="Unassembled WGS sequence"/>
</dbReference>
<dbReference type="PANTHER" id="PTHR47459:SF1">
    <property type="entry name" value="KINESIN LIGHT CHAIN-RELATED"/>
    <property type="match status" value="1"/>
</dbReference>
<dbReference type="PANTHER" id="PTHR47459">
    <property type="entry name" value="KINESIN LIGHT CHAIN-RELATED"/>
    <property type="match status" value="1"/>
</dbReference>
<dbReference type="EMBL" id="JAYWIO010000004">
    <property type="protein sequence ID" value="KAK7268285.1"/>
    <property type="molecule type" value="Genomic_DNA"/>
</dbReference>
<dbReference type="AlphaFoldDB" id="A0AAN9I944"/>